<dbReference type="InterPro" id="IPR003743">
    <property type="entry name" value="Zf-RING_7"/>
</dbReference>
<evidence type="ECO:0000259" key="1">
    <source>
        <dbReference type="Pfam" id="PF02591"/>
    </source>
</evidence>
<evidence type="ECO:0000313" key="3">
    <source>
        <dbReference type="EMBL" id="USQ75049.1"/>
    </source>
</evidence>
<gene>
    <name evidence="3" type="ORF">NF557_10340</name>
</gene>
<sequence length="245" mass="27003">MKADPTQQQRLLELQALDTRLGQLDHQLEVLPEHAQLAELSTRAADLDAEVVRTTTERSDVQRELGKAETDVQLVRDRAARNQQRLDAGVGSAKDMQALQHELESLARRQATLEDEELEVMERAETLDSAVARAEADRAALAGQQAELTANRDAKSATIESDRSQVAAGREAIVADVSDELLALYDKIRTVSGTGAAPLQQRRCGGCQLELNQVDLSRFRAADPDEVLRCEECRRILVRTPESGL</sequence>
<organism evidence="3 4">
    <name type="scientific">Ornithinimicrobium cryptoxanthini</name>
    <dbReference type="NCBI Taxonomy" id="2934161"/>
    <lineage>
        <taxon>Bacteria</taxon>
        <taxon>Bacillati</taxon>
        <taxon>Actinomycetota</taxon>
        <taxon>Actinomycetes</taxon>
        <taxon>Micrococcales</taxon>
        <taxon>Ornithinimicrobiaceae</taxon>
        <taxon>Ornithinimicrobium</taxon>
    </lineage>
</organism>
<dbReference type="Gene3D" id="1.10.287.1490">
    <property type="match status" value="1"/>
</dbReference>
<proteinExistence type="predicted"/>
<dbReference type="Pfam" id="PF24481">
    <property type="entry name" value="CT398_CC"/>
    <property type="match status" value="1"/>
</dbReference>
<dbReference type="PANTHER" id="PTHR39082">
    <property type="entry name" value="PHOSPHOLIPASE C-BETA-2-RELATED"/>
    <property type="match status" value="1"/>
</dbReference>
<name>A0ABY4YEP1_9MICO</name>
<dbReference type="PANTHER" id="PTHR39082:SF1">
    <property type="entry name" value="SCAVENGER RECEPTOR CLASS A MEMBER 3"/>
    <property type="match status" value="1"/>
</dbReference>
<evidence type="ECO:0000259" key="2">
    <source>
        <dbReference type="Pfam" id="PF24481"/>
    </source>
</evidence>
<keyword evidence="4" id="KW-1185">Reference proteome</keyword>
<dbReference type="InterPro" id="IPR056003">
    <property type="entry name" value="CT398_CC_hairpin"/>
</dbReference>
<reference evidence="3" key="1">
    <citation type="submission" date="2022-06" db="EMBL/GenBank/DDBJ databases">
        <title>Ornithinimicrobium JY.X270.</title>
        <authorList>
            <person name="Huang Y."/>
        </authorList>
    </citation>
    <scope>NUCLEOTIDE SEQUENCE</scope>
    <source>
        <strain evidence="3">JY.X270</strain>
    </source>
</reference>
<dbReference type="InterPro" id="IPR052376">
    <property type="entry name" value="Oxidative_Scav/Glycosyltrans"/>
</dbReference>
<evidence type="ECO:0000313" key="4">
    <source>
        <dbReference type="Proteomes" id="UP001056535"/>
    </source>
</evidence>
<accession>A0ABY4YEP1</accession>
<feature type="domain" description="C4-type zinc ribbon" evidence="1">
    <location>
        <begin position="203"/>
        <end position="237"/>
    </location>
</feature>
<dbReference type="Pfam" id="PF02591">
    <property type="entry name" value="Zn_ribbon_9"/>
    <property type="match status" value="1"/>
</dbReference>
<feature type="domain" description="CT398-like coiled coil hairpin" evidence="2">
    <location>
        <begin position="14"/>
        <end position="192"/>
    </location>
</feature>
<dbReference type="EMBL" id="CP099490">
    <property type="protein sequence ID" value="USQ75049.1"/>
    <property type="molecule type" value="Genomic_DNA"/>
</dbReference>
<dbReference type="RefSeq" id="WP_252619185.1">
    <property type="nucleotide sequence ID" value="NZ_CP099490.1"/>
</dbReference>
<protein>
    <submittedName>
        <fullName evidence="3">C4-type zinc ribbon domain-containing protein</fullName>
    </submittedName>
</protein>
<dbReference type="Proteomes" id="UP001056535">
    <property type="component" value="Chromosome"/>
</dbReference>